<sequence length="189" mass="21020">MMHQVSRTTSSITLSWPQPDQPNGIILDYQLRYFDKSEDEDNSFTLTSETNMATISNLSPGKIYAFQVRARTAVGYGPYSGKMYFQTLVGGERSEMVQDRLPLIVGSALGGLAFLVIAAIAILAIVFKSLFEMNGLGVKYYIDPSTYEDPNEAIREFAKEIDVSFVKIEEVIGSGNKQSLSHFICSIMF</sequence>
<dbReference type="Gene3D" id="3.30.200.20">
    <property type="entry name" value="Phosphorylase Kinase, domain 1"/>
    <property type="match status" value="1"/>
</dbReference>
<keyword evidence="7 9" id="KW-0472">Membrane</keyword>
<dbReference type="CDD" id="cd00063">
    <property type="entry name" value="FN3"/>
    <property type="match status" value="1"/>
</dbReference>
<dbReference type="InterPro" id="IPR013783">
    <property type="entry name" value="Ig-like_fold"/>
</dbReference>
<dbReference type="SUPFAM" id="SSF49265">
    <property type="entry name" value="Fibronectin type III"/>
    <property type="match status" value="1"/>
</dbReference>
<evidence type="ECO:0000256" key="7">
    <source>
        <dbReference type="ARBA" id="ARBA00023136"/>
    </source>
</evidence>
<dbReference type="PANTHER" id="PTHR46877:SF15">
    <property type="entry name" value="EPHRIN TYPE-B RECEPTOR 6"/>
    <property type="match status" value="1"/>
</dbReference>
<evidence type="ECO:0000256" key="5">
    <source>
        <dbReference type="ARBA" id="ARBA00022840"/>
    </source>
</evidence>
<dbReference type="InterPro" id="IPR003961">
    <property type="entry name" value="FN3_dom"/>
</dbReference>
<accession>A0ABQ7TFK9</accession>
<dbReference type="Pfam" id="PF14575">
    <property type="entry name" value="EphA2_TM"/>
    <property type="match status" value="1"/>
</dbReference>
<dbReference type="PANTHER" id="PTHR46877">
    <property type="entry name" value="EPH RECEPTOR A5"/>
    <property type="match status" value="1"/>
</dbReference>
<dbReference type="EMBL" id="JAIPUX010000439">
    <property type="protein sequence ID" value="KAH0628527.1"/>
    <property type="molecule type" value="Genomic_DNA"/>
</dbReference>
<organism evidence="11 12">
    <name type="scientific">Phrynosoma platyrhinos</name>
    <name type="common">Desert horned lizard</name>
    <dbReference type="NCBI Taxonomy" id="52577"/>
    <lineage>
        <taxon>Eukaryota</taxon>
        <taxon>Metazoa</taxon>
        <taxon>Chordata</taxon>
        <taxon>Craniata</taxon>
        <taxon>Vertebrata</taxon>
        <taxon>Euteleostomi</taxon>
        <taxon>Lepidosauria</taxon>
        <taxon>Squamata</taxon>
        <taxon>Bifurcata</taxon>
        <taxon>Unidentata</taxon>
        <taxon>Episquamata</taxon>
        <taxon>Toxicofera</taxon>
        <taxon>Iguania</taxon>
        <taxon>Phrynosomatidae</taxon>
        <taxon>Phrynosomatinae</taxon>
        <taxon>Phrynosoma</taxon>
    </lineage>
</organism>
<keyword evidence="3" id="KW-0732">Signal</keyword>
<dbReference type="SMART" id="SM00060">
    <property type="entry name" value="FN3"/>
    <property type="match status" value="1"/>
</dbReference>
<dbReference type="InterPro" id="IPR036116">
    <property type="entry name" value="FN3_sf"/>
</dbReference>
<dbReference type="InterPro" id="IPR050449">
    <property type="entry name" value="Ephrin_rcpt_TKs"/>
</dbReference>
<evidence type="ECO:0000256" key="1">
    <source>
        <dbReference type="ARBA" id="ARBA00004167"/>
    </source>
</evidence>
<keyword evidence="4" id="KW-0547">Nucleotide-binding</keyword>
<keyword evidence="6 9" id="KW-1133">Transmembrane helix</keyword>
<proteinExistence type="predicted"/>
<dbReference type="Gene3D" id="2.60.40.10">
    <property type="entry name" value="Immunoglobulins"/>
    <property type="match status" value="1"/>
</dbReference>
<gene>
    <name evidence="11" type="ORF">JD844_009838</name>
</gene>
<dbReference type="PRINTS" id="PR00014">
    <property type="entry name" value="FNTYPEIII"/>
</dbReference>
<evidence type="ECO:0000313" key="11">
    <source>
        <dbReference type="EMBL" id="KAH0628527.1"/>
    </source>
</evidence>
<evidence type="ECO:0000259" key="10">
    <source>
        <dbReference type="PROSITE" id="PS50853"/>
    </source>
</evidence>
<evidence type="ECO:0000256" key="3">
    <source>
        <dbReference type="ARBA" id="ARBA00022729"/>
    </source>
</evidence>
<evidence type="ECO:0000256" key="8">
    <source>
        <dbReference type="ARBA" id="ARBA00023170"/>
    </source>
</evidence>
<keyword evidence="8" id="KW-0675">Receptor</keyword>
<dbReference type="Proteomes" id="UP000826234">
    <property type="component" value="Unassembled WGS sequence"/>
</dbReference>
<evidence type="ECO:0000256" key="4">
    <source>
        <dbReference type="ARBA" id="ARBA00022741"/>
    </source>
</evidence>
<feature type="transmembrane region" description="Helical" evidence="9">
    <location>
        <begin position="103"/>
        <end position="127"/>
    </location>
</feature>
<reference evidence="11 12" key="1">
    <citation type="journal article" date="2022" name="Gigascience">
        <title>A chromosome-level genome assembly and annotation of the desert horned lizard, Phrynosoma platyrhinos, provides insight into chromosomal rearrangements among reptiles.</title>
        <authorList>
            <person name="Koochekian N."/>
            <person name="Ascanio A."/>
            <person name="Farleigh K."/>
            <person name="Card D.C."/>
            <person name="Schield D.R."/>
            <person name="Castoe T.A."/>
            <person name="Jezkova T."/>
        </authorList>
    </citation>
    <scope>NUCLEOTIDE SEQUENCE [LARGE SCALE GENOMIC DNA]</scope>
    <source>
        <strain evidence="11">NK-2021</strain>
    </source>
</reference>
<keyword evidence="12" id="KW-1185">Reference proteome</keyword>
<dbReference type="Pfam" id="PF00041">
    <property type="entry name" value="fn3"/>
    <property type="match status" value="1"/>
</dbReference>
<comment type="subcellular location">
    <subcellularLocation>
        <location evidence="1">Membrane</location>
        <topology evidence="1">Single-pass membrane protein</topology>
    </subcellularLocation>
</comment>
<evidence type="ECO:0000313" key="12">
    <source>
        <dbReference type="Proteomes" id="UP000826234"/>
    </source>
</evidence>
<evidence type="ECO:0000256" key="9">
    <source>
        <dbReference type="SAM" id="Phobius"/>
    </source>
</evidence>
<name>A0ABQ7TFK9_PHRPL</name>
<evidence type="ECO:0000256" key="2">
    <source>
        <dbReference type="ARBA" id="ARBA00022692"/>
    </source>
</evidence>
<protein>
    <recommendedName>
        <fullName evidence="10">Fibronectin type-III domain-containing protein</fullName>
    </recommendedName>
</protein>
<evidence type="ECO:0000256" key="6">
    <source>
        <dbReference type="ARBA" id="ARBA00022989"/>
    </source>
</evidence>
<dbReference type="InterPro" id="IPR027936">
    <property type="entry name" value="Eph_TM"/>
</dbReference>
<keyword evidence="5" id="KW-0067">ATP-binding</keyword>
<comment type="caution">
    <text evidence="11">The sequence shown here is derived from an EMBL/GenBank/DDBJ whole genome shotgun (WGS) entry which is preliminary data.</text>
</comment>
<feature type="domain" description="Fibronectin type-III" evidence="10">
    <location>
        <begin position="1"/>
        <end position="90"/>
    </location>
</feature>
<keyword evidence="2 9" id="KW-0812">Transmembrane</keyword>
<dbReference type="PROSITE" id="PS50853">
    <property type="entry name" value="FN3"/>
    <property type="match status" value="1"/>
</dbReference>